<evidence type="ECO:0000256" key="9">
    <source>
        <dbReference type="ARBA" id="ARBA00023264"/>
    </source>
</evidence>
<dbReference type="PANTHER" id="PTHR30309:SF0">
    <property type="entry name" value="GLYCEROL-3-PHOSPHATE ACYLTRANSFERASE-RELATED"/>
    <property type="match status" value="1"/>
</dbReference>
<feature type="transmembrane region" description="Helical" evidence="10">
    <location>
        <begin position="180"/>
        <end position="197"/>
    </location>
</feature>
<keyword evidence="9 10" id="KW-1208">Phospholipid metabolism</keyword>
<gene>
    <name evidence="10" type="primary">plsY</name>
    <name evidence="11" type="ORF">EDD77_11680</name>
</gene>
<evidence type="ECO:0000256" key="4">
    <source>
        <dbReference type="ARBA" id="ARBA00022692"/>
    </source>
</evidence>
<proteinExistence type="inferred from homology"/>
<dbReference type="SMART" id="SM01207">
    <property type="entry name" value="G3P_acyltransf"/>
    <property type="match status" value="1"/>
</dbReference>
<comment type="subcellular location">
    <subcellularLocation>
        <location evidence="10">Cell membrane</location>
        <topology evidence="10">Multi-pass membrane protein</topology>
    </subcellularLocation>
</comment>
<keyword evidence="5 10" id="KW-1133">Transmembrane helix</keyword>
<dbReference type="PANTHER" id="PTHR30309">
    <property type="entry name" value="INNER MEMBRANE PROTEIN YGIH"/>
    <property type="match status" value="1"/>
</dbReference>
<feature type="transmembrane region" description="Helical" evidence="10">
    <location>
        <begin position="95"/>
        <end position="116"/>
    </location>
</feature>
<comment type="similarity">
    <text evidence="10">Belongs to the PlsY family.</text>
</comment>
<dbReference type="InterPro" id="IPR003811">
    <property type="entry name" value="G3P_acylTferase_PlsY"/>
</dbReference>
<comment type="function">
    <text evidence="10">Catalyzes the transfer of an acyl group from acyl-phosphate (acyl-PO(4)) to glycerol-3-phosphate (G3P) to form lysophosphatidic acid (LPA). This enzyme utilizes acyl-phosphate as fatty acyl donor, but not acyl-CoA or acyl-ACP.</text>
</comment>
<feature type="transmembrane region" description="Helical" evidence="10">
    <location>
        <begin position="122"/>
        <end position="146"/>
    </location>
</feature>
<evidence type="ECO:0000256" key="5">
    <source>
        <dbReference type="ARBA" id="ARBA00022989"/>
    </source>
</evidence>
<evidence type="ECO:0000256" key="3">
    <source>
        <dbReference type="ARBA" id="ARBA00022679"/>
    </source>
</evidence>
<evidence type="ECO:0000256" key="10">
    <source>
        <dbReference type="HAMAP-Rule" id="MF_01043"/>
    </source>
</evidence>
<dbReference type="GO" id="GO:0005886">
    <property type="term" value="C:plasma membrane"/>
    <property type="evidence" value="ECO:0007669"/>
    <property type="project" value="UniProtKB-SubCell"/>
</dbReference>
<dbReference type="HAMAP" id="MF_01043">
    <property type="entry name" value="PlsY"/>
    <property type="match status" value="1"/>
</dbReference>
<dbReference type="EC" id="2.3.1.275" evidence="10"/>
<reference evidence="11 12" key="1">
    <citation type="submission" date="2019-03" db="EMBL/GenBank/DDBJ databases">
        <title>Genomic Encyclopedia of Type Strains, Phase IV (KMG-IV): sequencing the most valuable type-strain genomes for metagenomic binning, comparative biology and taxonomic classification.</title>
        <authorList>
            <person name="Goeker M."/>
        </authorList>
    </citation>
    <scope>NUCLEOTIDE SEQUENCE [LARGE SCALE GENOMIC DNA]</scope>
    <source>
        <strain evidence="11 12">DSM 100451</strain>
    </source>
</reference>
<organism evidence="11 12">
    <name type="scientific">Allofournierella massiliensis</name>
    <dbReference type="NCBI Taxonomy" id="1650663"/>
    <lineage>
        <taxon>Bacteria</taxon>
        <taxon>Bacillati</taxon>
        <taxon>Bacillota</taxon>
        <taxon>Clostridia</taxon>
        <taxon>Eubacteriales</taxon>
        <taxon>Oscillospiraceae</taxon>
        <taxon>Allofournierella</taxon>
    </lineage>
</organism>
<dbReference type="GO" id="GO:0043772">
    <property type="term" value="F:acyl-phosphate glycerol-3-phosphate acyltransferase activity"/>
    <property type="evidence" value="ECO:0007669"/>
    <property type="project" value="UniProtKB-UniRule"/>
</dbReference>
<comment type="pathway">
    <text evidence="10">Lipid metabolism; phospholipid metabolism.</text>
</comment>
<dbReference type="NCBIfam" id="TIGR00023">
    <property type="entry name" value="glycerol-3-phosphate 1-O-acyltransferase PlsY"/>
    <property type="match status" value="1"/>
</dbReference>
<evidence type="ECO:0000256" key="1">
    <source>
        <dbReference type="ARBA" id="ARBA00022475"/>
    </source>
</evidence>
<keyword evidence="1 10" id="KW-1003">Cell membrane</keyword>
<keyword evidence="2 10" id="KW-0444">Lipid biosynthesis</keyword>
<feature type="transmembrane region" description="Helical" evidence="10">
    <location>
        <begin position="153"/>
        <end position="174"/>
    </location>
</feature>
<dbReference type="UniPathway" id="UPA00085"/>
<comment type="catalytic activity">
    <reaction evidence="10">
        <text>an acyl phosphate + sn-glycerol 3-phosphate = a 1-acyl-sn-glycero-3-phosphate + phosphate</text>
        <dbReference type="Rhea" id="RHEA:34075"/>
        <dbReference type="ChEBI" id="CHEBI:43474"/>
        <dbReference type="ChEBI" id="CHEBI:57597"/>
        <dbReference type="ChEBI" id="CHEBI:57970"/>
        <dbReference type="ChEBI" id="CHEBI:59918"/>
        <dbReference type="EC" id="2.3.1.275"/>
    </reaction>
</comment>
<accession>A0A4R1QSW7</accession>
<dbReference type="EMBL" id="SLUM01000016">
    <property type="protein sequence ID" value="TCL55565.1"/>
    <property type="molecule type" value="Genomic_DNA"/>
</dbReference>
<comment type="caution">
    <text evidence="11">The sequence shown here is derived from an EMBL/GenBank/DDBJ whole genome shotgun (WGS) entry which is preliminary data.</text>
</comment>
<evidence type="ECO:0000256" key="8">
    <source>
        <dbReference type="ARBA" id="ARBA00023209"/>
    </source>
</evidence>
<comment type="subunit">
    <text evidence="10">Probably interacts with PlsX.</text>
</comment>
<evidence type="ECO:0000313" key="12">
    <source>
        <dbReference type="Proteomes" id="UP000295184"/>
    </source>
</evidence>
<protein>
    <recommendedName>
        <fullName evidence="10">Glycerol-3-phosphate acyltransferase</fullName>
    </recommendedName>
    <alternativeName>
        <fullName evidence="10">Acyl-PO4 G3P acyltransferase</fullName>
    </alternativeName>
    <alternativeName>
        <fullName evidence="10">Acyl-phosphate--glycerol-3-phosphate acyltransferase</fullName>
    </alternativeName>
    <alternativeName>
        <fullName evidence="10">G3P acyltransferase</fullName>
        <shortName evidence="10">GPAT</shortName>
        <ecNumber evidence="10">2.3.1.275</ecNumber>
    </alternativeName>
    <alternativeName>
        <fullName evidence="10">Lysophosphatidic acid synthase</fullName>
        <shortName evidence="10">LPA synthase</shortName>
    </alternativeName>
</protein>
<dbReference type="RefSeq" id="WP_077138631.1">
    <property type="nucleotide sequence ID" value="NZ_CABKVM010000019.1"/>
</dbReference>
<dbReference type="Pfam" id="PF02660">
    <property type="entry name" value="G3P_acyltransf"/>
    <property type="match status" value="1"/>
</dbReference>
<keyword evidence="11" id="KW-0012">Acyltransferase</keyword>
<dbReference type="STRING" id="1650663.GCA_001486665_03549"/>
<evidence type="ECO:0000256" key="2">
    <source>
        <dbReference type="ARBA" id="ARBA00022516"/>
    </source>
</evidence>
<keyword evidence="4 10" id="KW-0812">Transmembrane</keyword>
<evidence type="ECO:0000256" key="6">
    <source>
        <dbReference type="ARBA" id="ARBA00023098"/>
    </source>
</evidence>
<sequence length="220" mass="23482">MALEPAFILMMAVSVVIGYLLGSINFGVVVSKGLYHEDVRMKGSGNAGTTNILRTYGKKAAALTLAGDMAKGAVAVWLCHWGVALLTGADVNGVYAGYLAAIGAVCGHLWPVWFGFKGGKGIAVAAGAILASEPVVLLALLVVFFAIALTTRIVSLASVTVAVLYPILTLLWSWYTQRSLLFTGVCTVLMAVLVVWMHRANIQRLMNGTEYRFGEKKKDE</sequence>
<keyword evidence="3 10" id="KW-0808">Transferase</keyword>
<feature type="transmembrane region" description="Helical" evidence="10">
    <location>
        <begin position="6"/>
        <end position="30"/>
    </location>
</feature>
<dbReference type="OrthoDB" id="9777124at2"/>
<dbReference type="GO" id="GO:0008654">
    <property type="term" value="P:phospholipid biosynthetic process"/>
    <property type="evidence" value="ECO:0007669"/>
    <property type="project" value="UniProtKB-UniRule"/>
</dbReference>
<evidence type="ECO:0000313" key="11">
    <source>
        <dbReference type="EMBL" id="TCL55565.1"/>
    </source>
</evidence>
<keyword evidence="8 10" id="KW-0594">Phospholipid biosynthesis</keyword>
<keyword evidence="6 10" id="KW-0443">Lipid metabolism</keyword>
<dbReference type="Proteomes" id="UP000295184">
    <property type="component" value="Unassembled WGS sequence"/>
</dbReference>
<evidence type="ECO:0000256" key="7">
    <source>
        <dbReference type="ARBA" id="ARBA00023136"/>
    </source>
</evidence>
<name>A0A4R1QSW7_9FIRM</name>
<dbReference type="AlphaFoldDB" id="A0A4R1QSW7"/>
<keyword evidence="7 10" id="KW-0472">Membrane</keyword>